<dbReference type="GO" id="GO:0016887">
    <property type="term" value="F:ATP hydrolysis activity"/>
    <property type="evidence" value="ECO:0007669"/>
    <property type="project" value="TreeGrafter"/>
</dbReference>
<comment type="caution">
    <text evidence="7">The sequence shown here is derived from an EMBL/GenBank/DDBJ whole genome shotgun (WGS) entry which is preliminary data.</text>
</comment>
<dbReference type="PANTHER" id="PTHR12713">
    <property type="entry name" value="VACUOLAR ATP SYNTHASE SUBUNIT G"/>
    <property type="match status" value="1"/>
</dbReference>
<evidence type="ECO:0000256" key="1">
    <source>
        <dbReference type="ARBA" id="ARBA00003847"/>
    </source>
</evidence>
<keyword evidence="3 6" id="KW-0813">Transport</keyword>
<dbReference type="AlphaFoldDB" id="A0A8J5L892"/>
<proteinExistence type="inferred from homology"/>
<gene>
    <name evidence="7" type="ORF">ZIOFF_035938</name>
</gene>
<evidence type="ECO:0000256" key="2">
    <source>
        <dbReference type="ARBA" id="ARBA00010066"/>
    </source>
</evidence>
<dbReference type="InterPro" id="IPR005124">
    <property type="entry name" value="V-ATPase_G"/>
</dbReference>
<evidence type="ECO:0000313" key="7">
    <source>
        <dbReference type="EMBL" id="KAG6503621.1"/>
    </source>
</evidence>
<dbReference type="Pfam" id="PF03179">
    <property type="entry name" value="V-ATPase_G"/>
    <property type="match status" value="1"/>
</dbReference>
<comment type="function">
    <text evidence="1">Catalytic subunit of the peripheral V1 complex of vacuolar ATPase (V-ATPase). V-ATPase is responsible for acidifying a variety of intracellular compartments in eukaryotic cells.</text>
</comment>
<keyword evidence="4 6" id="KW-0375">Hydrogen ion transport</keyword>
<name>A0A8J5L892_ZINOF</name>
<organism evidence="7 8">
    <name type="scientific">Zingiber officinale</name>
    <name type="common">Ginger</name>
    <name type="synonym">Amomum zingiber</name>
    <dbReference type="NCBI Taxonomy" id="94328"/>
    <lineage>
        <taxon>Eukaryota</taxon>
        <taxon>Viridiplantae</taxon>
        <taxon>Streptophyta</taxon>
        <taxon>Embryophyta</taxon>
        <taxon>Tracheophyta</taxon>
        <taxon>Spermatophyta</taxon>
        <taxon>Magnoliopsida</taxon>
        <taxon>Liliopsida</taxon>
        <taxon>Zingiberales</taxon>
        <taxon>Zingiberaceae</taxon>
        <taxon>Zingiber</taxon>
    </lineage>
</organism>
<keyword evidence="8" id="KW-1185">Reference proteome</keyword>
<evidence type="ECO:0000256" key="3">
    <source>
        <dbReference type="ARBA" id="ARBA00022448"/>
    </source>
</evidence>
<comment type="similarity">
    <text evidence="2 6">Belongs to the V-ATPase G subunit family.</text>
</comment>
<evidence type="ECO:0000256" key="5">
    <source>
        <dbReference type="ARBA" id="ARBA00023065"/>
    </source>
</evidence>
<comment type="function">
    <text evidence="6">Subunit of the V1 complex of vacuolar(H+)-ATPase (V-ATPase), a multisubunit enzyme composed of a peripheral complex (V1) that hydrolyzes ATP and a membrane integral complex (V0) that translocates protons. V-ATPase is responsible for acidifying and maintaining the pH of intracellular compartments and in some cell types, is targeted to the plasma membrane, where it is responsible for acidifying the extracellular environment.</text>
</comment>
<protein>
    <recommendedName>
        <fullName evidence="6">V-type proton ATPase subunit G</fullName>
    </recommendedName>
</protein>
<dbReference type="FunFam" id="1.20.5.2950:FF:000001">
    <property type="entry name" value="V-type proton ATPase subunit G"/>
    <property type="match status" value="1"/>
</dbReference>
<comment type="subunit">
    <text evidence="6">V-ATPase is a heteromultimeric enzyme made up of two complexes: the ATP-hydrolytic V1 complex and the proton translocation V0 complex.</text>
</comment>
<dbReference type="EMBL" id="JACMSC010000010">
    <property type="protein sequence ID" value="KAG6503621.1"/>
    <property type="molecule type" value="Genomic_DNA"/>
</dbReference>
<dbReference type="Proteomes" id="UP000734854">
    <property type="component" value="Unassembled WGS sequence"/>
</dbReference>
<keyword evidence="5 6" id="KW-0406">Ion transport</keyword>
<evidence type="ECO:0000313" key="8">
    <source>
        <dbReference type="Proteomes" id="UP000734854"/>
    </source>
</evidence>
<evidence type="ECO:0000256" key="6">
    <source>
        <dbReference type="RuleBase" id="RU364019"/>
    </source>
</evidence>
<dbReference type="GO" id="GO:0000221">
    <property type="term" value="C:vacuolar proton-transporting V-type ATPase, V1 domain"/>
    <property type="evidence" value="ECO:0007669"/>
    <property type="project" value="TreeGrafter"/>
</dbReference>
<reference evidence="7 8" key="1">
    <citation type="submission" date="2020-08" db="EMBL/GenBank/DDBJ databases">
        <title>Plant Genome Project.</title>
        <authorList>
            <person name="Zhang R.-G."/>
        </authorList>
    </citation>
    <scope>NUCLEOTIDE SEQUENCE [LARGE SCALE GENOMIC DNA]</scope>
    <source>
        <tissue evidence="7">Rhizome</tissue>
    </source>
</reference>
<sequence>MDSVRGQRGIHMLLAAEQEAQEIISKARNMKTARLKQAKDEAEWEATAYRASLEEDYKRKVSEASGSSGWNVKKLDEETEMKIQNLKDASSKVHGDVISMLLKHVTTV</sequence>
<dbReference type="PANTHER" id="PTHR12713:SF27">
    <property type="entry name" value="V-TYPE PROTON ATPASE SUBUNIT G3"/>
    <property type="match status" value="1"/>
</dbReference>
<evidence type="ECO:0000256" key="4">
    <source>
        <dbReference type="ARBA" id="ARBA00022781"/>
    </source>
</evidence>
<accession>A0A8J5L892</accession>
<dbReference type="NCBIfam" id="TIGR01147">
    <property type="entry name" value="V_ATP_synt_G"/>
    <property type="match status" value="1"/>
</dbReference>
<dbReference type="GO" id="GO:0046961">
    <property type="term" value="F:proton-transporting ATPase activity, rotational mechanism"/>
    <property type="evidence" value="ECO:0007669"/>
    <property type="project" value="InterPro"/>
</dbReference>
<dbReference type="OrthoDB" id="250802at2759"/>